<organism evidence="1 2">
    <name type="scientific">Aquipseudomonas campi</name>
    <dbReference type="NCBI Taxonomy" id="2731681"/>
    <lineage>
        <taxon>Bacteria</taxon>
        <taxon>Pseudomonadati</taxon>
        <taxon>Pseudomonadota</taxon>
        <taxon>Gammaproteobacteria</taxon>
        <taxon>Pseudomonadales</taxon>
        <taxon>Pseudomonadaceae</taxon>
        <taxon>Aquipseudomonas</taxon>
    </lineage>
</organism>
<evidence type="ECO:0000313" key="2">
    <source>
        <dbReference type="Proteomes" id="UP000501379"/>
    </source>
</evidence>
<sequence>MEKHYLIIDESGAKGYSRNPEQSDGELGVMTGLMIPGYTYARVKKLFESSAGDHNLPEKRHITDIPTEAQQASRDKIFNIFKMCGIPWLYDAIFTHGLYESEFLENRGGNNNERELLHAKLFINVMIKAFACLHKFRDQEIELIVISDQLDSGTIKTFKRELSPYLDFLHRKPINKDITSFNRETKKIIKSTHTSSLSPESNTPRFKKLDVSIICEDSAITFAADILANCTHFYIKKNYIERNITKLNSIQAIAGHPLEDLVMHTYDGDDPLAWQPSDVVYRRNKDKPT</sequence>
<accession>A0A6M8F0Q3</accession>
<evidence type="ECO:0000313" key="1">
    <source>
        <dbReference type="EMBL" id="QKE61884.1"/>
    </source>
</evidence>
<proteinExistence type="predicted"/>
<dbReference type="AlphaFoldDB" id="A0A6M8F0Q3"/>
<evidence type="ECO:0008006" key="3">
    <source>
        <dbReference type="Google" id="ProtNLM"/>
    </source>
</evidence>
<keyword evidence="2" id="KW-1185">Reference proteome</keyword>
<dbReference type="KEGG" id="pcam:HNE05_00370"/>
<gene>
    <name evidence="1" type="ORF">HNE05_00370</name>
</gene>
<dbReference type="Proteomes" id="UP000501379">
    <property type="component" value="Chromosome"/>
</dbReference>
<name>A0A6M8F0Q3_9GAMM</name>
<dbReference type="RefSeq" id="WP_173203098.1">
    <property type="nucleotide sequence ID" value="NZ_CP053697.2"/>
</dbReference>
<dbReference type="EMBL" id="CP053697">
    <property type="protein sequence ID" value="QKE61884.1"/>
    <property type="molecule type" value="Genomic_DNA"/>
</dbReference>
<reference evidence="1" key="1">
    <citation type="submission" date="2020-07" db="EMBL/GenBank/DDBJ databases">
        <title>Nitrate ammonifying Pseudomonas campi sp. nov. isolated from German agricultural grassland.</title>
        <authorList>
            <person name="Timsy T."/>
            <person name="Ulrich A."/>
            <person name="Spanner T."/>
            <person name="Foesel B."/>
            <person name="Kolb S."/>
            <person name="Horn M.A."/>
            <person name="Behrendt U."/>
        </authorList>
    </citation>
    <scope>NUCLEOTIDE SEQUENCE</scope>
    <source>
        <strain evidence="1">S1-A32-2</strain>
    </source>
</reference>
<protein>
    <recommendedName>
        <fullName evidence="3">DUF3800 domain-containing protein</fullName>
    </recommendedName>
</protein>